<evidence type="ECO:0000256" key="1">
    <source>
        <dbReference type="ARBA" id="ARBA00001971"/>
    </source>
</evidence>
<keyword evidence="2 5" id="KW-0479">Metal-binding</keyword>
<evidence type="ECO:0000256" key="2">
    <source>
        <dbReference type="ARBA" id="ARBA00022723"/>
    </source>
</evidence>
<keyword evidence="8" id="KW-1185">Reference proteome</keyword>
<dbReference type="InterPro" id="IPR001128">
    <property type="entry name" value="Cyt_P450"/>
</dbReference>
<dbReference type="Proteomes" id="UP001215712">
    <property type="component" value="Unassembled WGS sequence"/>
</dbReference>
<comment type="caution">
    <text evidence="7">The sequence shown here is derived from an EMBL/GenBank/DDBJ whole genome shotgun (WGS) entry which is preliminary data.</text>
</comment>
<dbReference type="EMBL" id="JAQJAN010000012">
    <property type="protein sequence ID" value="KAJ5716406.1"/>
    <property type="molecule type" value="Genomic_DNA"/>
</dbReference>
<dbReference type="GO" id="GO:0043386">
    <property type="term" value="P:mycotoxin biosynthetic process"/>
    <property type="evidence" value="ECO:0007669"/>
    <property type="project" value="UniProtKB-ARBA"/>
</dbReference>
<dbReference type="GO" id="GO:0005506">
    <property type="term" value="F:iron ion binding"/>
    <property type="evidence" value="ECO:0007669"/>
    <property type="project" value="InterPro"/>
</dbReference>
<dbReference type="PROSITE" id="PS00086">
    <property type="entry name" value="CYTOCHROME_P450"/>
    <property type="match status" value="1"/>
</dbReference>
<evidence type="ECO:0000256" key="6">
    <source>
        <dbReference type="SAM" id="Phobius"/>
    </source>
</evidence>
<evidence type="ECO:0000256" key="3">
    <source>
        <dbReference type="ARBA" id="ARBA00023002"/>
    </source>
</evidence>
<evidence type="ECO:0000256" key="5">
    <source>
        <dbReference type="RuleBase" id="RU000461"/>
    </source>
</evidence>
<keyword evidence="6" id="KW-0812">Transmembrane</keyword>
<protein>
    <submittedName>
        <fullName evidence="7">Cytochrome P450</fullName>
    </submittedName>
</protein>
<keyword evidence="6" id="KW-1133">Transmembrane helix</keyword>
<dbReference type="GO" id="GO:0016705">
    <property type="term" value="F:oxidoreductase activity, acting on paired donors, with incorporation or reduction of molecular oxygen"/>
    <property type="evidence" value="ECO:0007669"/>
    <property type="project" value="InterPro"/>
</dbReference>
<dbReference type="SUPFAM" id="SSF48264">
    <property type="entry name" value="Cytochrome P450"/>
    <property type="match status" value="1"/>
</dbReference>
<keyword evidence="4 5" id="KW-0408">Iron</keyword>
<keyword evidence="5" id="KW-0349">Heme</keyword>
<dbReference type="InterPro" id="IPR036396">
    <property type="entry name" value="Cyt_P450_sf"/>
</dbReference>
<dbReference type="PANTHER" id="PTHR24305">
    <property type="entry name" value="CYTOCHROME P450"/>
    <property type="match status" value="1"/>
</dbReference>
<evidence type="ECO:0000313" key="8">
    <source>
        <dbReference type="Proteomes" id="UP001215712"/>
    </source>
</evidence>
<gene>
    <name evidence="7" type="ORF">N7493_008317</name>
</gene>
<reference evidence="7" key="2">
    <citation type="submission" date="2023-01" db="EMBL/GenBank/DDBJ databases">
        <authorList>
            <person name="Petersen C."/>
        </authorList>
    </citation>
    <scope>NUCLEOTIDE SEQUENCE</scope>
    <source>
        <strain evidence="7">IBT 17514</strain>
    </source>
</reference>
<comment type="similarity">
    <text evidence="5">Belongs to the cytochrome P450 family.</text>
</comment>
<dbReference type="GO" id="GO:0020037">
    <property type="term" value="F:heme binding"/>
    <property type="evidence" value="ECO:0007669"/>
    <property type="project" value="InterPro"/>
</dbReference>
<dbReference type="InterPro" id="IPR017972">
    <property type="entry name" value="Cyt_P450_CS"/>
</dbReference>
<keyword evidence="3 5" id="KW-0560">Oxidoreductase</keyword>
<name>A0AAD6HH16_9EURO</name>
<dbReference type="PANTHER" id="PTHR24305:SF234">
    <property type="entry name" value="CYTOCHROME P450"/>
    <property type="match status" value="1"/>
</dbReference>
<evidence type="ECO:0000256" key="4">
    <source>
        <dbReference type="ARBA" id="ARBA00023004"/>
    </source>
</evidence>
<dbReference type="Pfam" id="PF00067">
    <property type="entry name" value="p450"/>
    <property type="match status" value="2"/>
</dbReference>
<dbReference type="Gene3D" id="1.10.630.10">
    <property type="entry name" value="Cytochrome P450"/>
    <property type="match status" value="2"/>
</dbReference>
<reference evidence="7" key="1">
    <citation type="journal article" date="2023" name="IMA Fungus">
        <title>Comparative genomic study of the Penicillium genus elucidates a diverse pangenome and 15 lateral gene transfer events.</title>
        <authorList>
            <person name="Petersen C."/>
            <person name="Sorensen T."/>
            <person name="Nielsen M.R."/>
            <person name="Sondergaard T.E."/>
            <person name="Sorensen J.L."/>
            <person name="Fitzpatrick D.A."/>
            <person name="Frisvad J.C."/>
            <person name="Nielsen K.L."/>
        </authorList>
    </citation>
    <scope>NUCLEOTIDE SEQUENCE</scope>
    <source>
        <strain evidence="7">IBT 17514</strain>
    </source>
</reference>
<keyword evidence="5" id="KW-0503">Monooxygenase</keyword>
<sequence length="459" mass="52764">MGILESWIEHIQSGLSPKALPALVLVAILALWSGRIVFLRYFHPVAGFPGPLAASRSPKWLYDVLCTGHSEEIFDKLHKEYNTKALRIAPNELHISDVDLYKTIYTKPATFLKDHVFFDGFQTPHSFGTECDWEVHKVHRRLANTFWQRRTLLSIEPLLHEKTNIMINKMREMTEKDASINIVRAMKCLFLDTTMVYLLSLQWNTLEEKHESFDAHTIECLDAMDVNIWAKMYTPLSKRIKELIFGQPVDEHFEEFDRIVKETLDKFQETGNVSSHPVLFENLTSTSVQQQHMDLLDALFGGYHPFTTSVMACIKEIFRVSLPLEGRFPRIVPDTPSDPLIVDGKVVPPGTIVSVTAYSVNLDEETWGHDAKTFNPDRWLKDAGQILDLDQYLITFGKGPRMCPAQGMVYAQVTIAIAYLLKNFKIYFPPEFKSPDLQNFMMTMYPQEGMSLHFEAIKR</sequence>
<organism evidence="7 8">
    <name type="scientific">Penicillium malachiteum</name>
    <dbReference type="NCBI Taxonomy" id="1324776"/>
    <lineage>
        <taxon>Eukaryota</taxon>
        <taxon>Fungi</taxon>
        <taxon>Dikarya</taxon>
        <taxon>Ascomycota</taxon>
        <taxon>Pezizomycotina</taxon>
        <taxon>Eurotiomycetes</taxon>
        <taxon>Eurotiomycetidae</taxon>
        <taxon>Eurotiales</taxon>
        <taxon>Aspergillaceae</taxon>
        <taxon>Penicillium</taxon>
    </lineage>
</organism>
<proteinExistence type="inferred from homology"/>
<dbReference type="InterPro" id="IPR050121">
    <property type="entry name" value="Cytochrome_P450_monoxygenase"/>
</dbReference>
<feature type="transmembrane region" description="Helical" evidence="6">
    <location>
        <begin position="20"/>
        <end position="38"/>
    </location>
</feature>
<keyword evidence="6" id="KW-0472">Membrane</keyword>
<evidence type="ECO:0000313" key="7">
    <source>
        <dbReference type="EMBL" id="KAJ5716406.1"/>
    </source>
</evidence>
<accession>A0AAD6HH16</accession>
<comment type="cofactor">
    <cofactor evidence="1">
        <name>heme</name>
        <dbReference type="ChEBI" id="CHEBI:30413"/>
    </cofactor>
</comment>
<dbReference type="GO" id="GO:0004497">
    <property type="term" value="F:monooxygenase activity"/>
    <property type="evidence" value="ECO:0007669"/>
    <property type="project" value="UniProtKB-KW"/>
</dbReference>
<dbReference type="AlphaFoldDB" id="A0AAD6HH16"/>